<sequence length="190" mass="19939">MADRRSSRRSACIALSVGALLLTACSSEKKPEVAYTLPDTLCGAPVGKKTIEPLFPPGSKLTKTGGALDDGRYASGCDYAVDNHKTLLVSSFFHEDKPTARQIAEKRAADYGSGDKKISLGTSGDIALYSRGAVAVAACPGYSPHGGDLPRKSFSVEILAFYPKDLSKSAKSLTQLVQDLVPVVAKANGC</sequence>
<evidence type="ECO:0000313" key="1">
    <source>
        <dbReference type="EMBL" id="KUN71741.1"/>
    </source>
</evidence>
<dbReference type="EMBL" id="LMWV01000002">
    <property type="protein sequence ID" value="KUN71741.1"/>
    <property type="molecule type" value="Genomic_DNA"/>
</dbReference>
<organism evidence="1 2">
    <name type="scientific">Streptomyces griseorubiginosus</name>
    <dbReference type="NCBI Taxonomy" id="67304"/>
    <lineage>
        <taxon>Bacteria</taxon>
        <taxon>Bacillati</taxon>
        <taxon>Actinomycetota</taxon>
        <taxon>Actinomycetes</taxon>
        <taxon>Kitasatosporales</taxon>
        <taxon>Streptomycetaceae</taxon>
        <taxon>Streptomyces</taxon>
    </lineage>
</organism>
<proteinExistence type="predicted"/>
<name>A0A124HZQ1_9ACTN</name>
<dbReference type="Proteomes" id="UP000054375">
    <property type="component" value="Unassembled WGS sequence"/>
</dbReference>
<gene>
    <name evidence="1" type="ORF">AQJ54_03030</name>
</gene>
<reference evidence="1 2" key="1">
    <citation type="submission" date="2015-10" db="EMBL/GenBank/DDBJ databases">
        <title>Draft genome sequence of Streptomyces griseorubiginosus DSM 40469, type strain for the species Streptomyces griseorubiginosus.</title>
        <authorList>
            <person name="Ruckert C."/>
            <person name="Winkler A."/>
            <person name="Kalinowski J."/>
            <person name="Kampfer P."/>
            <person name="Glaeser S."/>
        </authorList>
    </citation>
    <scope>NUCLEOTIDE SEQUENCE [LARGE SCALE GENOMIC DNA]</scope>
    <source>
        <strain evidence="1 2">DSM 40469</strain>
    </source>
</reference>
<dbReference type="PROSITE" id="PS51257">
    <property type="entry name" value="PROKAR_LIPOPROTEIN"/>
    <property type="match status" value="1"/>
</dbReference>
<dbReference type="AlphaFoldDB" id="A0A124HZQ1"/>
<accession>A0A124HZQ1</accession>
<evidence type="ECO:0000313" key="2">
    <source>
        <dbReference type="Proteomes" id="UP000054375"/>
    </source>
</evidence>
<comment type="caution">
    <text evidence="1">The sequence shown here is derived from an EMBL/GenBank/DDBJ whole genome shotgun (WGS) entry which is preliminary data.</text>
</comment>
<evidence type="ECO:0008006" key="3">
    <source>
        <dbReference type="Google" id="ProtNLM"/>
    </source>
</evidence>
<protein>
    <recommendedName>
        <fullName evidence="3">DUF3558 domain-containing protein</fullName>
    </recommendedName>
</protein>
<dbReference type="RefSeq" id="WP_062233647.1">
    <property type="nucleotide sequence ID" value="NZ_JBIATL010000001.1"/>
</dbReference>
<keyword evidence="2" id="KW-1185">Reference proteome</keyword>